<evidence type="ECO:0000313" key="2">
    <source>
        <dbReference type="EMBL" id="MBP2021536.1"/>
    </source>
</evidence>
<accession>A0ABS4K184</accession>
<feature type="domain" description="Wadjet protein JetD C-terminal" evidence="1">
    <location>
        <begin position="169"/>
        <end position="261"/>
    </location>
</feature>
<sequence length="334" mass="39439">MKDLRKLNKKRIDTIEMQKYLGIEDYLEFASIVKDLEVKKVISPVASSKGNGKRPALYNRYNILQEEIDYSKYIEELHYGLDIRLNKTYYLKNLEKYIEDRDYVLSLSRFLKKHPEGIETELAVNERSFQVWGKEKFLKKGGERILKNLGLTLDYLKVYETTEPLPYYSFDKTTPQNVVIIENKDTFYSLRKFLLSGKNSIFGVNISTVIYGGGKTIFKSFKDFKLCVEPYLAHKDNKILYLGDIDYEGILIYENLSEAFKDEVNLEPFVEGYKEMIDKYLRENIDLPITKEGQNRGIKTLFLDYFQDEYKKEILKVLKMDKYIPQEILTIEDF</sequence>
<gene>
    <name evidence="2" type="ORF">J2Z44_001332</name>
</gene>
<dbReference type="Proteomes" id="UP001519308">
    <property type="component" value="Unassembled WGS sequence"/>
</dbReference>
<dbReference type="EMBL" id="JAGGLL010000008">
    <property type="protein sequence ID" value="MBP2021536.1"/>
    <property type="molecule type" value="Genomic_DNA"/>
</dbReference>
<dbReference type="RefSeq" id="WP_021283828.1">
    <property type="nucleotide sequence ID" value="NZ_JAGGLL010000008.1"/>
</dbReference>
<protein>
    <recommendedName>
        <fullName evidence="1">Wadjet protein JetD C-terminal domain-containing protein</fullName>
    </recommendedName>
</protein>
<keyword evidence="3" id="KW-1185">Reference proteome</keyword>
<comment type="caution">
    <text evidence="2">The sequence shown here is derived from an EMBL/GenBank/DDBJ whole genome shotgun (WGS) entry which is preliminary data.</text>
</comment>
<organism evidence="2 3">
    <name type="scientific">Clostridium punense</name>
    <dbReference type="NCBI Taxonomy" id="1054297"/>
    <lineage>
        <taxon>Bacteria</taxon>
        <taxon>Bacillati</taxon>
        <taxon>Bacillota</taxon>
        <taxon>Clostridia</taxon>
        <taxon>Eubacteriales</taxon>
        <taxon>Clostridiaceae</taxon>
        <taxon>Clostridium</taxon>
    </lineage>
</organism>
<dbReference type="InterPro" id="IPR024534">
    <property type="entry name" value="JetD_C"/>
</dbReference>
<name>A0ABS4K184_9CLOT</name>
<evidence type="ECO:0000259" key="1">
    <source>
        <dbReference type="Pfam" id="PF09983"/>
    </source>
</evidence>
<evidence type="ECO:0000313" key="3">
    <source>
        <dbReference type="Proteomes" id="UP001519308"/>
    </source>
</evidence>
<dbReference type="Pfam" id="PF09983">
    <property type="entry name" value="JetD_C"/>
    <property type="match status" value="1"/>
</dbReference>
<reference evidence="2 3" key="1">
    <citation type="submission" date="2021-03" db="EMBL/GenBank/DDBJ databases">
        <title>Genomic Encyclopedia of Type Strains, Phase IV (KMG-IV): sequencing the most valuable type-strain genomes for metagenomic binning, comparative biology and taxonomic classification.</title>
        <authorList>
            <person name="Goeker M."/>
        </authorList>
    </citation>
    <scope>NUCLEOTIDE SEQUENCE [LARGE SCALE GENOMIC DNA]</scope>
    <source>
        <strain evidence="2 3">DSM 28650</strain>
    </source>
</reference>
<proteinExistence type="predicted"/>